<dbReference type="EMBL" id="BARV01032087">
    <property type="protein sequence ID" value="GAI32535.1"/>
    <property type="molecule type" value="Genomic_DNA"/>
</dbReference>
<feature type="non-terminal residue" evidence="1">
    <location>
        <position position="162"/>
    </location>
</feature>
<reference evidence="1" key="1">
    <citation type="journal article" date="2014" name="Front. Microbiol.">
        <title>High frequency of phylogenetically diverse reductive dehalogenase-homologous genes in deep subseafloor sedimentary metagenomes.</title>
        <authorList>
            <person name="Kawai M."/>
            <person name="Futagami T."/>
            <person name="Toyoda A."/>
            <person name="Takaki Y."/>
            <person name="Nishi S."/>
            <person name="Hori S."/>
            <person name="Arai W."/>
            <person name="Tsubouchi T."/>
            <person name="Morono Y."/>
            <person name="Uchiyama I."/>
            <person name="Ito T."/>
            <person name="Fujiyama A."/>
            <person name="Inagaki F."/>
            <person name="Takami H."/>
        </authorList>
    </citation>
    <scope>NUCLEOTIDE SEQUENCE</scope>
    <source>
        <strain evidence="1">Expedition CK06-06</strain>
    </source>
</reference>
<name>X1P0J2_9ZZZZ</name>
<organism evidence="1">
    <name type="scientific">marine sediment metagenome</name>
    <dbReference type="NCBI Taxonomy" id="412755"/>
    <lineage>
        <taxon>unclassified sequences</taxon>
        <taxon>metagenomes</taxon>
        <taxon>ecological metagenomes</taxon>
    </lineage>
</organism>
<proteinExistence type="predicted"/>
<sequence>MTTLVALSTKDSLVMGCDSLGTVTNPSVNPWALRHFFDDQFNLRIGSDGNPLLTNFKQIYDKMEEIPYDQMTHVNKLCSLQPLPMGVMETGITSIVDRTIRSLISEFKRNDEGFRVPNKLKNFTVKRVAQRMLDSIYSLYNKEYPEDGFRPHLELIIGGYDK</sequence>
<protein>
    <submittedName>
        <fullName evidence="1">Uncharacterized protein</fullName>
    </submittedName>
</protein>
<comment type="caution">
    <text evidence="1">The sequence shown here is derived from an EMBL/GenBank/DDBJ whole genome shotgun (WGS) entry which is preliminary data.</text>
</comment>
<evidence type="ECO:0000313" key="1">
    <source>
        <dbReference type="EMBL" id="GAI32535.1"/>
    </source>
</evidence>
<gene>
    <name evidence="1" type="ORF">S06H3_50646</name>
</gene>
<accession>X1P0J2</accession>
<dbReference type="AlphaFoldDB" id="X1P0J2"/>